<evidence type="ECO:0000256" key="13">
    <source>
        <dbReference type="SAM" id="Phobius"/>
    </source>
</evidence>
<keyword evidence="4" id="KW-0436">Ligase</keyword>
<dbReference type="Gene3D" id="3.40.50.720">
    <property type="entry name" value="NAD(P)-binding Rossmann-like Domain"/>
    <property type="match status" value="1"/>
</dbReference>
<evidence type="ECO:0000313" key="16">
    <source>
        <dbReference type="Proteomes" id="UP000070444"/>
    </source>
</evidence>
<evidence type="ECO:0000256" key="11">
    <source>
        <dbReference type="ARBA" id="ARBA00023136"/>
    </source>
</evidence>
<evidence type="ECO:0000259" key="14">
    <source>
        <dbReference type="Pfam" id="PF00899"/>
    </source>
</evidence>
<protein>
    <recommendedName>
        <fullName evidence="14">THIF-type NAD/FAD binding fold domain-containing protein</fullName>
    </recommendedName>
</protein>
<comment type="similarity">
    <text evidence="3">Belongs to the HesA/MoeB/ThiF family.</text>
</comment>
<name>A0A137NPI1_CONC2</name>
<evidence type="ECO:0000256" key="3">
    <source>
        <dbReference type="ARBA" id="ARBA00009919"/>
    </source>
</evidence>
<dbReference type="GO" id="GO:0061504">
    <property type="term" value="P:cyclic threonylcarbamoyladenosine biosynthetic process"/>
    <property type="evidence" value="ECO:0007669"/>
    <property type="project" value="TreeGrafter"/>
</dbReference>
<comment type="subcellular location">
    <subcellularLocation>
        <location evidence="1">Mitochondrion membrane</location>
        <topology evidence="1">Multi-pass membrane protein</topology>
    </subcellularLocation>
    <subcellularLocation>
        <location evidence="2">Mitochondrion outer membrane</location>
    </subcellularLocation>
</comment>
<sequence length="449" mass="50954">MDKNLKLFLTAIVSSLITAGSILTLQAYLQPKEKKFIKFETEDKESVNTRSISGLGIEDDSKGSEQTEENEVLIKEQLSRNLAFLGEDGLNKVRNSFVIIVGCGGVGSWAGLMLARSGVQKIRVIDFDQVTLSSLNRHATATREDVGTPKVIAFKRHIKQFAPFVKVDARVELFDDKMAEYLLEGNPDYVLDCIDNIHTKVDLLKFCYNKNIPVISSMGAGAKADPSRIQISDISETIEDPLARAVRVRLRKENIITGVTVVYSTEKPSDVKLLPLDETQQQDSNEYSILPDFRSRILPVLGTLPAIFGMTMASYYICKVADHPMEPLVIKQRDSLYRRMQRDVMVREKNVFNAGNVQIFDLNDISYIVEEIWRSKSALSNKLDKLVLTRWDKTKPLSIANVILLTKPEADKHDKIEEGKLNEAYDAEFLKFVEERFEVERRVSEWRKL</sequence>
<dbReference type="OrthoDB" id="10265862at2759"/>
<feature type="transmembrane region" description="Helical" evidence="13">
    <location>
        <begin position="7"/>
        <end position="29"/>
    </location>
</feature>
<dbReference type="GO" id="GO:0005741">
    <property type="term" value="C:mitochondrial outer membrane"/>
    <property type="evidence" value="ECO:0007669"/>
    <property type="project" value="UniProtKB-SubCell"/>
</dbReference>
<keyword evidence="6" id="KW-0547">Nucleotide-binding</keyword>
<dbReference type="EMBL" id="KQ965314">
    <property type="protein sequence ID" value="KXN64647.1"/>
    <property type="molecule type" value="Genomic_DNA"/>
</dbReference>
<reference evidence="15 16" key="1">
    <citation type="journal article" date="2015" name="Genome Biol. Evol.">
        <title>Phylogenomic analyses indicate that early fungi evolved digesting cell walls of algal ancestors of land plants.</title>
        <authorList>
            <person name="Chang Y."/>
            <person name="Wang S."/>
            <person name="Sekimoto S."/>
            <person name="Aerts A.L."/>
            <person name="Choi C."/>
            <person name="Clum A."/>
            <person name="LaButti K.M."/>
            <person name="Lindquist E.A."/>
            <person name="Yee Ngan C."/>
            <person name="Ohm R.A."/>
            <person name="Salamov A.A."/>
            <person name="Grigoriev I.V."/>
            <person name="Spatafora J.W."/>
            <person name="Berbee M.L."/>
        </authorList>
    </citation>
    <scope>NUCLEOTIDE SEQUENCE [LARGE SCALE GENOMIC DNA]</scope>
    <source>
        <strain evidence="15 16">NRRL 28638</strain>
    </source>
</reference>
<keyword evidence="16" id="KW-1185">Reference proteome</keyword>
<dbReference type="STRING" id="796925.A0A137NPI1"/>
<proteinExistence type="inferred from homology"/>
<evidence type="ECO:0000256" key="6">
    <source>
        <dbReference type="ARBA" id="ARBA00022741"/>
    </source>
</evidence>
<dbReference type="GO" id="GO:0061503">
    <property type="term" value="F:tRNA threonylcarbamoyladenosine dehydratase"/>
    <property type="evidence" value="ECO:0007669"/>
    <property type="project" value="TreeGrafter"/>
</dbReference>
<evidence type="ECO:0000256" key="1">
    <source>
        <dbReference type="ARBA" id="ARBA00004225"/>
    </source>
</evidence>
<keyword evidence="10" id="KW-0496">Mitochondrion</keyword>
<organism evidence="15 16">
    <name type="scientific">Conidiobolus coronatus (strain ATCC 28846 / CBS 209.66 / NRRL 28638)</name>
    <name type="common">Delacroixia coronata</name>
    <dbReference type="NCBI Taxonomy" id="796925"/>
    <lineage>
        <taxon>Eukaryota</taxon>
        <taxon>Fungi</taxon>
        <taxon>Fungi incertae sedis</taxon>
        <taxon>Zoopagomycota</taxon>
        <taxon>Entomophthoromycotina</taxon>
        <taxon>Entomophthoromycetes</taxon>
        <taxon>Entomophthorales</taxon>
        <taxon>Ancylistaceae</taxon>
        <taxon>Conidiobolus</taxon>
    </lineage>
</organism>
<evidence type="ECO:0000256" key="2">
    <source>
        <dbReference type="ARBA" id="ARBA00004294"/>
    </source>
</evidence>
<dbReference type="InterPro" id="IPR000594">
    <property type="entry name" value="ThiF_NAD_FAD-bd"/>
</dbReference>
<dbReference type="InterPro" id="IPR045886">
    <property type="entry name" value="ThiF/MoeB/HesA"/>
</dbReference>
<dbReference type="Proteomes" id="UP000070444">
    <property type="component" value="Unassembled WGS sequence"/>
</dbReference>
<dbReference type="FunFam" id="3.40.50.720:FF:000125">
    <property type="entry name" value="tRNA threonylcarbamoyladenosine dehydratase 2-like"/>
    <property type="match status" value="1"/>
</dbReference>
<evidence type="ECO:0000256" key="5">
    <source>
        <dbReference type="ARBA" id="ARBA00022692"/>
    </source>
</evidence>
<evidence type="ECO:0000256" key="8">
    <source>
        <dbReference type="ARBA" id="ARBA00022840"/>
    </source>
</evidence>
<evidence type="ECO:0000256" key="12">
    <source>
        <dbReference type="ARBA" id="ARBA00060084"/>
    </source>
</evidence>
<evidence type="ECO:0000313" key="15">
    <source>
        <dbReference type="EMBL" id="KXN64647.1"/>
    </source>
</evidence>
<feature type="domain" description="THIF-type NAD/FAD binding fold" evidence="14">
    <location>
        <begin position="79"/>
        <end position="326"/>
    </location>
</feature>
<dbReference type="PANTHER" id="PTHR43267:SF2">
    <property type="entry name" value="TRNA THREONYLCARBAMOYLADENOSINE DEHYDRATASE 1-RELATED"/>
    <property type="match status" value="1"/>
</dbReference>
<gene>
    <name evidence="15" type="ORF">CONCODRAFT_14166</name>
</gene>
<evidence type="ECO:0000256" key="9">
    <source>
        <dbReference type="ARBA" id="ARBA00022989"/>
    </source>
</evidence>
<dbReference type="SUPFAM" id="SSF69572">
    <property type="entry name" value="Activating enzymes of the ubiquitin-like proteins"/>
    <property type="match status" value="1"/>
</dbReference>
<keyword evidence="5 13" id="KW-0812">Transmembrane</keyword>
<dbReference type="InterPro" id="IPR035985">
    <property type="entry name" value="Ubiquitin-activating_enz"/>
</dbReference>
<keyword evidence="9 13" id="KW-1133">Transmembrane helix</keyword>
<dbReference type="CDD" id="cd00755">
    <property type="entry name" value="YgdL_like"/>
    <property type="match status" value="1"/>
</dbReference>
<keyword evidence="8" id="KW-0067">ATP-binding</keyword>
<dbReference type="GO" id="GO:0005524">
    <property type="term" value="F:ATP binding"/>
    <property type="evidence" value="ECO:0007669"/>
    <property type="project" value="UniProtKB-KW"/>
</dbReference>
<dbReference type="GO" id="GO:0008641">
    <property type="term" value="F:ubiquitin-like modifier activating enzyme activity"/>
    <property type="evidence" value="ECO:0007669"/>
    <property type="project" value="InterPro"/>
</dbReference>
<evidence type="ECO:0000256" key="10">
    <source>
        <dbReference type="ARBA" id="ARBA00023128"/>
    </source>
</evidence>
<dbReference type="OMA" id="ISYTMYD"/>
<comment type="function">
    <text evidence="12">Catalyzes the ATP-dependent dehydration of threonylcarbamoyladenosine at position 37 (t(6)A37) to form cyclic t(6)A37 (ct(6)A37) in tRNAs that read codons beginning with adenine.</text>
</comment>
<accession>A0A137NPI1</accession>
<keyword evidence="7" id="KW-1000">Mitochondrion outer membrane</keyword>
<dbReference type="AlphaFoldDB" id="A0A137NPI1"/>
<dbReference type="PANTHER" id="PTHR43267">
    <property type="entry name" value="TRNA THREONYLCARBAMOYLADENOSINE DEHYDRATASE"/>
    <property type="match status" value="1"/>
</dbReference>
<evidence type="ECO:0000256" key="4">
    <source>
        <dbReference type="ARBA" id="ARBA00022598"/>
    </source>
</evidence>
<keyword evidence="11 13" id="KW-0472">Membrane</keyword>
<dbReference type="Pfam" id="PF00899">
    <property type="entry name" value="ThiF"/>
    <property type="match status" value="1"/>
</dbReference>
<evidence type="ECO:0000256" key="7">
    <source>
        <dbReference type="ARBA" id="ARBA00022787"/>
    </source>
</evidence>